<sequence>MSLVHLRVLKVPRKQPEDSTRPFISKGSGFGKHGDWKETQGDNYQNAIHLAIQHTPRTRGLERYGSSTSAPTNTQKPVPMKHGKQEVQPGLKLGRN</sequence>
<gene>
    <name evidence="2" type="ORF">O181_030994</name>
</gene>
<organism evidence="2 3">
    <name type="scientific">Austropuccinia psidii MF-1</name>
    <dbReference type="NCBI Taxonomy" id="1389203"/>
    <lineage>
        <taxon>Eukaryota</taxon>
        <taxon>Fungi</taxon>
        <taxon>Dikarya</taxon>
        <taxon>Basidiomycota</taxon>
        <taxon>Pucciniomycotina</taxon>
        <taxon>Pucciniomycetes</taxon>
        <taxon>Pucciniales</taxon>
        <taxon>Sphaerophragmiaceae</taxon>
        <taxon>Austropuccinia</taxon>
    </lineage>
</organism>
<dbReference type="EMBL" id="AVOT02010994">
    <property type="protein sequence ID" value="MBW0491279.1"/>
    <property type="molecule type" value="Genomic_DNA"/>
</dbReference>
<name>A0A9Q3CTZ5_9BASI</name>
<protein>
    <submittedName>
        <fullName evidence="2">Uncharacterized protein</fullName>
    </submittedName>
</protein>
<evidence type="ECO:0000313" key="2">
    <source>
        <dbReference type="EMBL" id="MBW0491279.1"/>
    </source>
</evidence>
<feature type="region of interest" description="Disordered" evidence="1">
    <location>
        <begin position="54"/>
        <end position="96"/>
    </location>
</feature>
<reference evidence="2" key="1">
    <citation type="submission" date="2021-03" db="EMBL/GenBank/DDBJ databases">
        <title>Draft genome sequence of rust myrtle Austropuccinia psidii MF-1, a brazilian biotype.</title>
        <authorList>
            <person name="Quecine M.C."/>
            <person name="Pachon D.M.R."/>
            <person name="Bonatelli M.L."/>
            <person name="Correr F.H."/>
            <person name="Franceschini L.M."/>
            <person name="Leite T.F."/>
            <person name="Margarido G.R.A."/>
            <person name="Almeida C.A."/>
            <person name="Ferrarezi J.A."/>
            <person name="Labate C.A."/>
        </authorList>
    </citation>
    <scope>NUCLEOTIDE SEQUENCE</scope>
    <source>
        <strain evidence="2">MF-1</strain>
    </source>
</reference>
<keyword evidence="3" id="KW-1185">Reference proteome</keyword>
<dbReference type="AlphaFoldDB" id="A0A9Q3CTZ5"/>
<proteinExistence type="predicted"/>
<feature type="region of interest" description="Disordered" evidence="1">
    <location>
        <begin position="14"/>
        <end position="40"/>
    </location>
</feature>
<evidence type="ECO:0000313" key="3">
    <source>
        <dbReference type="Proteomes" id="UP000765509"/>
    </source>
</evidence>
<comment type="caution">
    <text evidence="2">The sequence shown here is derived from an EMBL/GenBank/DDBJ whole genome shotgun (WGS) entry which is preliminary data.</text>
</comment>
<accession>A0A9Q3CTZ5</accession>
<evidence type="ECO:0000256" key="1">
    <source>
        <dbReference type="SAM" id="MobiDB-lite"/>
    </source>
</evidence>
<feature type="compositionally biased region" description="Polar residues" evidence="1">
    <location>
        <begin position="65"/>
        <end position="76"/>
    </location>
</feature>
<dbReference type="Proteomes" id="UP000765509">
    <property type="component" value="Unassembled WGS sequence"/>
</dbReference>